<dbReference type="InterPro" id="IPR044643">
    <property type="entry name" value="TrpF_fam"/>
</dbReference>
<dbReference type="Proteomes" id="UP001198893">
    <property type="component" value="Unassembled WGS sequence"/>
</dbReference>
<comment type="catalytic activity">
    <reaction evidence="1 9">
        <text>N-(5-phospho-beta-D-ribosyl)anthranilate = 1-(2-carboxyphenylamino)-1-deoxy-D-ribulose 5-phosphate</text>
        <dbReference type="Rhea" id="RHEA:21540"/>
        <dbReference type="ChEBI" id="CHEBI:18277"/>
        <dbReference type="ChEBI" id="CHEBI:58613"/>
        <dbReference type="EC" id="5.3.1.24"/>
    </reaction>
</comment>
<dbReference type="HAMAP" id="MF_00135">
    <property type="entry name" value="PRAI"/>
    <property type="match status" value="1"/>
</dbReference>
<dbReference type="EC" id="5.3.1.24" evidence="3 9"/>
<evidence type="ECO:0000313" key="12">
    <source>
        <dbReference type="Proteomes" id="UP001198893"/>
    </source>
</evidence>
<keyword evidence="7 9" id="KW-0057">Aromatic amino acid biosynthesis</keyword>
<evidence type="ECO:0000313" key="11">
    <source>
        <dbReference type="EMBL" id="MCC2240946.1"/>
    </source>
</evidence>
<comment type="pathway">
    <text evidence="2 9">Amino-acid biosynthesis; L-tryptophan biosynthesis; L-tryptophan from chorismate: step 3/5.</text>
</comment>
<evidence type="ECO:0000256" key="2">
    <source>
        <dbReference type="ARBA" id="ARBA00004664"/>
    </source>
</evidence>
<evidence type="ECO:0000256" key="6">
    <source>
        <dbReference type="ARBA" id="ARBA00022822"/>
    </source>
</evidence>
<dbReference type="Pfam" id="PF00697">
    <property type="entry name" value="PRAI"/>
    <property type="match status" value="1"/>
</dbReference>
<keyword evidence="5 9" id="KW-0028">Amino-acid biosynthesis</keyword>
<evidence type="ECO:0000256" key="3">
    <source>
        <dbReference type="ARBA" id="ARBA00012572"/>
    </source>
</evidence>
<dbReference type="PANTHER" id="PTHR42894">
    <property type="entry name" value="N-(5'-PHOSPHORIBOSYL)ANTHRANILATE ISOMERASE"/>
    <property type="match status" value="1"/>
</dbReference>
<dbReference type="InterPro" id="IPR013785">
    <property type="entry name" value="Aldolase_TIM"/>
</dbReference>
<evidence type="ECO:0000256" key="8">
    <source>
        <dbReference type="ARBA" id="ARBA00023235"/>
    </source>
</evidence>
<dbReference type="SUPFAM" id="SSF51366">
    <property type="entry name" value="Ribulose-phoshate binding barrel"/>
    <property type="match status" value="1"/>
</dbReference>
<keyword evidence="6 9" id="KW-0822">Tryptophan biosynthesis</keyword>
<dbReference type="EMBL" id="JAJEQW010000001">
    <property type="protein sequence ID" value="MCC2240946.1"/>
    <property type="molecule type" value="Genomic_DNA"/>
</dbReference>
<organism evidence="11 12">
    <name type="scientific">Roseburia amylophila</name>
    <dbReference type="NCBI Taxonomy" id="2981794"/>
    <lineage>
        <taxon>Bacteria</taxon>
        <taxon>Bacillati</taxon>
        <taxon>Bacillota</taxon>
        <taxon>Clostridia</taxon>
        <taxon>Lachnospirales</taxon>
        <taxon>Lachnospiraceae</taxon>
        <taxon>Roseburia</taxon>
    </lineage>
</organism>
<name>A0AAW4WCA7_9FIRM</name>
<gene>
    <name evidence="9" type="primary">trpF</name>
    <name evidence="11" type="ORF">LKD47_01340</name>
</gene>
<dbReference type="GO" id="GO:0000162">
    <property type="term" value="P:L-tryptophan biosynthetic process"/>
    <property type="evidence" value="ECO:0007669"/>
    <property type="project" value="UniProtKB-UniRule"/>
</dbReference>
<dbReference type="CDD" id="cd00405">
    <property type="entry name" value="PRAI"/>
    <property type="match status" value="1"/>
</dbReference>
<evidence type="ECO:0000256" key="1">
    <source>
        <dbReference type="ARBA" id="ARBA00001164"/>
    </source>
</evidence>
<dbReference type="Gene3D" id="3.20.20.70">
    <property type="entry name" value="Aldolase class I"/>
    <property type="match status" value="1"/>
</dbReference>
<sequence>MAKIKICGITRESETEVLNRMQVDYAGFVFFERSKRNVSIEQAKEIKKHLKPSIKTVAVTVNPALDLIDEIIEAGFDILQIHKMQEFPENLKIPVWVAYQVRSMEEAEEINVPDGISGILLDAPEYGSGKTFSWQDFPMKKRREWQERRIPFILAGGLSSENVEEGIRLFEPDVVDVSSSVEGEHGKDHKKVEAFVRKVREHE</sequence>
<proteinExistence type="inferred from homology"/>
<protein>
    <recommendedName>
        <fullName evidence="4 9">N-(5'-phosphoribosyl)anthranilate isomerase</fullName>
        <shortName evidence="9">PRAI</shortName>
        <ecNumber evidence="3 9">5.3.1.24</ecNumber>
    </recommendedName>
</protein>
<dbReference type="GO" id="GO:0004640">
    <property type="term" value="F:phosphoribosylanthranilate isomerase activity"/>
    <property type="evidence" value="ECO:0007669"/>
    <property type="project" value="UniProtKB-UniRule"/>
</dbReference>
<accession>A0AAW4WCA7</accession>
<dbReference type="InterPro" id="IPR001240">
    <property type="entry name" value="PRAI_dom"/>
</dbReference>
<comment type="caution">
    <text evidence="11">The sequence shown here is derived from an EMBL/GenBank/DDBJ whole genome shotgun (WGS) entry which is preliminary data.</text>
</comment>
<keyword evidence="8 9" id="KW-0413">Isomerase</keyword>
<reference evidence="11" key="1">
    <citation type="submission" date="2021-10" db="EMBL/GenBank/DDBJ databases">
        <title>Anaerobic single-cell dispensing facilitates the cultivation of human gut bacteria.</title>
        <authorList>
            <person name="Afrizal A."/>
        </authorList>
    </citation>
    <scope>NUCLEOTIDE SEQUENCE</scope>
    <source>
        <strain evidence="11">CLA-AA-H204</strain>
    </source>
</reference>
<dbReference type="RefSeq" id="WP_227709465.1">
    <property type="nucleotide sequence ID" value="NZ_JAJEQW010000001.1"/>
</dbReference>
<dbReference type="AlphaFoldDB" id="A0AAW4WCA7"/>
<comment type="similarity">
    <text evidence="9">Belongs to the TrpF family.</text>
</comment>
<evidence type="ECO:0000259" key="10">
    <source>
        <dbReference type="Pfam" id="PF00697"/>
    </source>
</evidence>
<evidence type="ECO:0000256" key="4">
    <source>
        <dbReference type="ARBA" id="ARBA00022272"/>
    </source>
</evidence>
<dbReference type="PANTHER" id="PTHR42894:SF1">
    <property type="entry name" value="N-(5'-PHOSPHORIBOSYL)ANTHRANILATE ISOMERASE"/>
    <property type="match status" value="1"/>
</dbReference>
<evidence type="ECO:0000256" key="5">
    <source>
        <dbReference type="ARBA" id="ARBA00022605"/>
    </source>
</evidence>
<feature type="domain" description="N-(5'phosphoribosyl) anthranilate isomerase (PRAI)" evidence="10">
    <location>
        <begin position="4"/>
        <end position="197"/>
    </location>
</feature>
<evidence type="ECO:0000256" key="7">
    <source>
        <dbReference type="ARBA" id="ARBA00023141"/>
    </source>
</evidence>
<evidence type="ECO:0000256" key="9">
    <source>
        <dbReference type="HAMAP-Rule" id="MF_00135"/>
    </source>
</evidence>
<dbReference type="InterPro" id="IPR011060">
    <property type="entry name" value="RibuloseP-bd_barrel"/>
</dbReference>